<dbReference type="InterPro" id="IPR051783">
    <property type="entry name" value="NAD(P)-dependent_oxidoreduct"/>
</dbReference>
<dbReference type="SUPFAM" id="SSF51735">
    <property type="entry name" value="NAD(P)-binding Rossmann-fold domains"/>
    <property type="match status" value="1"/>
</dbReference>
<dbReference type="Gene3D" id="3.40.50.720">
    <property type="entry name" value="NAD(P)-binding Rossmann-like Domain"/>
    <property type="match status" value="1"/>
</dbReference>
<dbReference type="InterPro" id="IPR001509">
    <property type="entry name" value="Epimerase_deHydtase"/>
</dbReference>
<proteinExistence type="predicted"/>
<evidence type="ECO:0000313" key="3">
    <source>
        <dbReference type="Proteomes" id="UP000267268"/>
    </source>
</evidence>
<dbReference type="GO" id="GO:0004029">
    <property type="term" value="F:aldehyde dehydrogenase (NAD+) activity"/>
    <property type="evidence" value="ECO:0007669"/>
    <property type="project" value="TreeGrafter"/>
</dbReference>
<protein>
    <submittedName>
        <fullName evidence="2">NAD-dependent epimerase/dehydratase family protein</fullName>
    </submittedName>
</protein>
<name>A0A3S9PB47_9BACT</name>
<sequence>MKKNISILGVGWLGTPLAANLIEKGYALNGSVRYKNERSTLHLHPYTINVISIEVDQIIGNWTEFIENTAILIIMFPPNTRKDIDQTYKQQMLQIVKQTSSSIKVIFVSSTSVYPNLNQMVNEEYLPKPSTANGKSIYAAEQVLTAHFRDNLTVIRFAGLIGNDRHPTQFLKEKRVLKHPSVPVNVIHQEDAVALITKIISKNIFGEIINGCAEKHPLRRNLYSEAARILQLPSPIFNKQRSAAYKIVDSTKSRQLLSFAYQYPDPQVFFNEGIQTVK</sequence>
<dbReference type="EMBL" id="CP034563">
    <property type="protein sequence ID" value="AZQ65461.1"/>
    <property type="molecule type" value="Genomic_DNA"/>
</dbReference>
<dbReference type="OrthoDB" id="751203at2"/>
<evidence type="ECO:0000259" key="1">
    <source>
        <dbReference type="Pfam" id="PF01370"/>
    </source>
</evidence>
<dbReference type="PANTHER" id="PTHR48079:SF6">
    <property type="entry name" value="NAD(P)-BINDING DOMAIN-CONTAINING PROTEIN-RELATED"/>
    <property type="match status" value="1"/>
</dbReference>
<dbReference type="RefSeq" id="WP_126620196.1">
    <property type="nucleotide sequence ID" value="NZ_CP034563.1"/>
</dbReference>
<dbReference type="Proteomes" id="UP000267268">
    <property type="component" value="Chromosome 2"/>
</dbReference>
<feature type="domain" description="NAD-dependent epimerase/dehydratase" evidence="1">
    <location>
        <begin position="7"/>
        <end position="164"/>
    </location>
</feature>
<dbReference type="PANTHER" id="PTHR48079">
    <property type="entry name" value="PROTEIN YEEZ"/>
    <property type="match status" value="1"/>
</dbReference>
<keyword evidence="3" id="KW-1185">Reference proteome</keyword>
<gene>
    <name evidence="2" type="ORF">EI427_24940</name>
</gene>
<accession>A0A3S9PB47</accession>
<dbReference type="InterPro" id="IPR036291">
    <property type="entry name" value="NAD(P)-bd_dom_sf"/>
</dbReference>
<reference evidence="2 3" key="1">
    <citation type="submission" date="2018-12" db="EMBL/GenBank/DDBJ databases">
        <title>Flammeovirga pectinis sp. nov., isolated from the gut of the Korean scallop, Patinopecten yessoensis.</title>
        <authorList>
            <person name="Bae J.-W."/>
            <person name="Jeong Y.-S."/>
            <person name="Kang W."/>
        </authorList>
    </citation>
    <scope>NUCLEOTIDE SEQUENCE [LARGE SCALE GENOMIC DNA]</scope>
    <source>
        <strain evidence="2 3">L12M1</strain>
    </source>
</reference>
<dbReference type="KEGG" id="fll:EI427_24940"/>
<dbReference type="GO" id="GO:0005737">
    <property type="term" value="C:cytoplasm"/>
    <property type="evidence" value="ECO:0007669"/>
    <property type="project" value="TreeGrafter"/>
</dbReference>
<evidence type="ECO:0000313" key="2">
    <source>
        <dbReference type="EMBL" id="AZQ65461.1"/>
    </source>
</evidence>
<dbReference type="Pfam" id="PF01370">
    <property type="entry name" value="Epimerase"/>
    <property type="match status" value="1"/>
</dbReference>
<organism evidence="2 3">
    <name type="scientific">Flammeovirga pectinis</name>
    <dbReference type="NCBI Taxonomy" id="2494373"/>
    <lineage>
        <taxon>Bacteria</taxon>
        <taxon>Pseudomonadati</taxon>
        <taxon>Bacteroidota</taxon>
        <taxon>Cytophagia</taxon>
        <taxon>Cytophagales</taxon>
        <taxon>Flammeovirgaceae</taxon>
        <taxon>Flammeovirga</taxon>
    </lineage>
</organism>
<dbReference type="AlphaFoldDB" id="A0A3S9PB47"/>